<feature type="domain" description="Glycosyl transferase family 1" evidence="3">
    <location>
        <begin position="184"/>
        <end position="344"/>
    </location>
</feature>
<dbReference type="EMBL" id="JAQNSG010000012">
    <property type="protein sequence ID" value="MDC1881138.1"/>
    <property type="molecule type" value="Genomic_DNA"/>
</dbReference>
<dbReference type="PANTHER" id="PTHR12526:SF629">
    <property type="entry name" value="TEICHURONIC ACID BIOSYNTHESIS GLYCOSYLTRANSFERASE TUAH-RELATED"/>
    <property type="match status" value="1"/>
</dbReference>
<dbReference type="InterPro" id="IPR001296">
    <property type="entry name" value="Glyco_trans_1"/>
</dbReference>
<reference evidence="5" key="1">
    <citation type="submission" date="2022-10" db="EMBL/GenBank/DDBJ databases">
        <title>Human gut microbiome strain richness.</title>
        <authorList>
            <person name="Chen-Liaw A."/>
        </authorList>
    </citation>
    <scope>NUCLEOTIDE SEQUENCE</scope>
    <source>
        <strain evidence="5">1001713st2_A4_1001713B170214_170313</strain>
    </source>
</reference>
<dbReference type="PANTHER" id="PTHR12526">
    <property type="entry name" value="GLYCOSYLTRANSFERASE"/>
    <property type="match status" value="1"/>
</dbReference>
<dbReference type="RefSeq" id="WP_196072922.1">
    <property type="nucleotide sequence ID" value="NZ_JADPCT010000435.1"/>
</dbReference>
<evidence type="ECO:0000259" key="3">
    <source>
        <dbReference type="Pfam" id="PF00534"/>
    </source>
</evidence>
<evidence type="ECO:0000313" key="5">
    <source>
        <dbReference type="EMBL" id="MDC1881138.1"/>
    </source>
</evidence>
<proteinExistence type="predicted"/>
<evidence type="ECO:0000313" key="6">
    <source>
        <dbReference type="Proteomes" id="UP001213309"/>
    </source>
</evidence>
<evidence type="ECO:0000256" key="2">
    <source>
        <dbReference type="ARBA" id="ARBA00022679"/>
    </source>
</evidence>
<protein>
    <submittedName>
        <fullName evidence="5">Glycosyltransferase family 4 protein</fullName>
    </submittedName>
</protein>
<dbReference type="GO" id="GO:0016757">
    <property type="term" value="F:glycosyltransferase activity"/>
    <property type="evidence" value="ECO:0007669"/>
    <property type="project" value="UniProtKB-KW"/>
</dbReference>
<dbReference type="Pfam" id="PF00534">
    <property type="entry name" value="Glycos_transf_1"/>
    <property type="match status" value="1"/>
</dbReference>
<dbReference type="Gene3D" id="3.40.50.2000">
    <property type="entry name" value="Glycogen Phosphorylase B"/>
    <property type="match status" value="2"/>
</dbReference>
<dbReference type="AlphaFoldDB" id="A0AAW6GV26"/>
<dbReference type="Pfam" id="PF13439">
    <property type="entry name" value="Glyco_transf_4"/>
    <property type="match status" value="1"/>
</dbReference>
<feature type="domain" description="Glycosyltransferase subfamily 4-like N-terminal" evidence="4">
    <location>
        <begin position="25"/>
        <end position="151"/>
    </location>
</feature>
<organism evidence="5 6">
    <name type="scientific">Bacteroides uniformis</name>
    <dbReference type="NCBI Taxonomy" id="820"/>
    <lineage>
        <taxon>Bacteria</taxon>
        <taxon>Pseudomonadati</taxon>
        <taxon>Bacteroidota</taxon>
        <taxon>Bacteroidia</taxon>
        <taxon>Bacteroidales</taxon>
        <taxon>Bacteroidaceae</taxon>
        <taxon>Bacteroides</taxon>
    </lineage>
</organism>
<comment type="caution">
    <text evidence="5">The sequence shown here is derived from an EMBL/GenBank/DDBJ whole genome shotgun (WGS) entry which is preliminary data.</text>
</comment>
<accession>A0AAW6GV26</accession>
<sequence>MVKVCHFTSVHQATDGRIFEKECCSLAKAGYEVYLVAPNAKTEIKNGVHIVGVAMSNRGRLYRILCGTRMIYKKALSLNADIYHFHDPELLCFALDLKLKGKKVIFDSHEYYGYQIKEKKYLSKFLMNVVAAVYIHVETFICKRIDAVVQVCTINGVNYFENKSKKNIFITNVPKLSILSFKVEKSVASRNVVYVGGLTYNRGVTYLVEAVGKSKADLILAGKMTDDYATVIRQVKGFEKVHFEGQVSQEKVYALLNTAFVGASTLLKVGQYGRLDVLPTKIYEYMAMGLPVIMSNTVYNVEINNLEHFGICVEPTNISEVTEAIDFLLFNPEIAKKMGENGRKLIEKKYNWEIEERKLLNLYSSL</sequence>
<name>A0AAW6GV26_BACUN</name>
<keyword evidence="2" id="KW-0808">Transferase</keyword>
<evidence type="ECO:0000256" key="1">
    <source>
        <dbReference type="ARBA" id="ARBA00022676"/>
    </source>
</evidence>
<dbReference type="InterPro" id="IPR028098">
    <property type="entry name" value="Glyco_trans_4-like_N"/>
</dbReference>
<dbReference type="Proteomes" id="UP001213309">
    <property type="component" value="Unassembled WGS sequence"/>
</dbReference>
<gene>
    <name evidence="5" type="ORF">POZ24_14050</name>
</gene>
<keyword evidence="1" id="KW-0328">Glycosyltransferase</keyword>
<dbReference type="CDD" id="cd03794">
    <property type="entry name" value="GT4_WbuB-like"/>
    <property type="match status" value="1"/>
</dbReference>
<evidence type="ECO:0000259" key="4">
    <source>
        <dbReference type="Pfam" id="PF13439"/>
    </source>
</evidence>
<dbReference type="SUPFAM" id="SSF53756">
    <property type="entry name" value="UDP-Glycosyltransferase/glycogen phosphorylase"/>
    <property type="match status" value="1"/>
</dbReference>